<dbReference type="AlphaFoldDB" id="A0A4Z2GWD2"/>
<evidence type="ECO:0000313" key="3">
    <source>
        <dbReference type="Proteomes" id="UP000314294"/>
    </source>
</evidence>
<reference evidence="2 3" key="1">
    <citation type="submission" date="2019-03" db="EMBL/GenBank/DDBJ databases">
        <title>First draft genome of Liparis tanakae, snailfish: a comprehensive survey of snailfish specific genes.</title>
        <authorList>
            <person name="Kim W."/>
            <person name="Song I."/>
            <person name="Jeong J.-H."/>
            <person name="Kim D."/>
            <person name="Kim S."/>
            <person name="Ryu S."/>
            <person name="Song J.Y."/>
            <person name="Lee S.K."/>
        </authorList>
    </citation>
    <scope>NUCLEOTIDE SEQUENCE [LARGE SCALE GENOMIC DNA]</scope>
    <source>
        <tissue evidence="2">Muscle</tissue>
    </source>
</reference>
<proteinExistence type="predicted"/>
<dbReference type="EMBL" id="SRLO01000401">
    <property type="protein sequence ID" value="TNN57591.1"/>
    <property type="molecule type" value="Genomic_DNA"/>
</dbReference>
<sequence>MSPSIIQFFQFYFSGSAGELTHAPPDLQSHRATAMDTQCSCLCIEQQNEKISERFQQKNHDDDHNEETGKQCHPSAIRQEDAHKDIPNSGVLLSRTDQPDVCAPLTEAQQAETDNHSCQVNGQTSPAHTIVKKIKQSNYKHISSFVR</sequence>
<feature type="compositionally biased region" description="Basic and acidic residues" evidence="1">
    <location>
        <begin position="53"/>
        <end position="70"/>
    </location>
</feature>
<protein>
    <submittedName>
        <fullName evidence="2">Uncharacterized protein</fullName>
    </submittedName>
</protein>
<evidence type="ECO:0000313" key="2">
    <source>
        <dbReference type="EMBL" id="TNN57591.1"/>
    </source>
</evidence>
<comment type="caution">
    <text evidence="2">The sequence shown here is derived from an EMBL/GenBank/DDBJ whole genome shotgun (WGS) entry which is preliminary data.</text>
</comment>
<evidence type="ECO:0000256" key="1">
    <source>
        <dbReference type="SAM" id="MobiDB-lite"/>
    </source>
</evidence>
<accession>A0A4Z2GWD2</accession>
<keyword evidence="3" id="KW-1185">Reference proteome</keyword>
<feature type="region of interest" description="Disordered" evidence="1">
    <location>
        <begin position="53"/>
        <end position="98"/>
    </location>
</feature>
<dbReference type="Proteomes" id="UP000314294">
    <property type="component" value="Unassembled WGS sequence"/>
</dbReference>
<name>A0A4Z2GWD2_9TELE</name>
<gene>
    <name evidence="2" type="ORF">EYF80_032193</name>
</gene>
<dbReference type="OrthoDB" id="8954225at2759"/>
<organism evidence="2 3">
    <name type="scientific">Liparis tanakae</name>
    <name type="common">Tanaka's snailfish</name>
    <dbReference type="NCBI Taxonomy" id="230148"/>
    <lineage>
        <taxon>Eukaryota</taxon>
        <taxon>Metazoa</taxon>
        <taxon>Chordata</taxon>
        <taxon>Craniata</taxon>
        <taxon>Vertebrata</taxon>
        <taxon>Euteleostomi</taxon>
        <taxon>Actinopterygii</taxon>
        <taxon>Neopterygii</taxon>
        <taxon>Teleostei</taxon>
        <taxon>Neoteleostei</taxon>
        <taxon>Acanthomorphata</taxon>
        <taxon>Eupercaria</taxon>
        <taxon>Perciformes</taxon>
        <taxon>Cottioidei</taxon>
        <taxon>Cottales</taxon>
        <taxon>Liparidae</taxon>
        <taxon>Liparis</taxon>
    </lineage>
</organism>